<dbReference type="InterPro" id="IPR050975">
    <property type="entry name" value="Sleep_regulator"/>
</dbReference>
<organism evidence="11 12">
    <name type="scientific">Phyllotreta striolata</name>
    <name type="common">Striped flea beetle</name>
    <name type="synonym">Crioceris striolata</name>
    <dbReference type="NCBI Taxonomy" id="444603"/>
    <lineage>
        <taxon>Eukaryota</taxon>
        <taxon>Metazoa</taxon>
        <taxon>Ecdysozoa</taxon>
        <taxon>Arthropoda</taxon>
        <taxon>Hexapoda</taxon>
        <taxon>Insecta</taxon>
        <taxon>Pterygota</taxon>
        <taxon>Neoptera</taxon>
        <taxon>Endopterygota</taxon>
        <taxon>Coleoptera</taxon>
        <taxon>Polyphaga</taxon>
        <taxon>Cucujiformia</taxon>
        <taxon>Chrysomeloidea</taxon>
        <taxon>Chrysomelidae</taxon>
        <taxon>Galerucinae</taxon>
        <taxon>Alticini</taxon>
        <taxon>Phyllotreta</taxon>
    </lineage>
</organism>
<feature type="signal peptide" evidence="10">
    <location>
        <begin position="1"/>
        <end position="20"/>
    </location>
</feature>
<evidence type="ECO:0000313" key="12">
    <source>
        <dbReference type="Proteomes" id="UP001153712"/>
    </source>
</evidence>
<keyword evidence="3 9" id="KW-0812">Transmembrane</keyword>
<dbReference type="OrthoDB" id="6754964at2759"/>
<gene>
    <name evidence="11" type="ORF">PHYEVI_LOCUS8787</name>
</gene>
<evidence type="ECO:0000256" key="4">
    <source>
        <dbReference type="ARBA" id="ARBA00022729"/>
    </source>
</evidence>
<feature type="transmembrane region" description="Helical" evidence="9">
    <location>
        <begin position="146"/>
        <end position="166"/>
    </location>
</feature>
<protein>
    <recommendedName>
        <fullName evidence="13">Protein sleepless</fullName>
    </recommendedName>
</protein>
<dbReference type="Proteomes" id="UP001153712">
    <property type="component" value="Chromosome 5"/>
</dbReference>
<dbReference type="AlphaFoldDB" id="A0A9N9TSD8"/>
<evidence type="ECO:0000256" key="9">
    <source>
        <dbReference type="SAM" id="Phobius"/>
    </source>
</evidence>
<accession>A0A9N9TSD8</accession>
<keyword evidence="2" id="KW-0336">GPI-anchor</keyword>
<dbReference type="GO" id="GO:0030431">
    <property type="term" value="P:sleep"/>
    <property type="evidence" value="ECO:0007669"/>
    <property type="project" value="InterPro"/>
</dbReference>
<dbReference type="Pfam" id="PF17064">
    <property type="entry name" value="QVR"/>
    <property type="match status" value="1"/>
</dbReference>
<dbReference type="EMBL" id="OU900098">
    <property type="protein sequence ID" value="CAG9862473.1"/>
    <property type="molecule type" value="Genomic_DNA"/>
</dbReference>
<comment type="subcellular location">
    <subcellularLocation>
        <location evidence="1">Membrane</location>
        <topology evidence="1">Lipid-anchor</topology>
        <topology evidence="1">GPI-anchor</topology>
    </subcellularLocation>
</comment>
<evidence type="ECO:0000256" key="3">
    <source>
        <dbReference type="ARBA" id="ARBA00022692"/>
    </source>
</evidence>
<keyword evidence="4 10" id="KW-0732">Signal</keyword>
<evidence type="ECO:0008006" key="13">
    <source>
        <dbReference type="Google" id="ProtNLM"/>
    </source>
</evidence>
<keyword evidence="6 9" id="KW-0472">Membrane</keyword>
<name>A0A9N9TSD8_PHYSR</name>
<sequence>MGHYAKILFCTILLYSYAASKVSKCYYCLLSDKCNDPFNSTFATVLNCSNPSTYKTLSMDNNNGFNGNRQLLQRLDQNDDYVCVKYVIKNSAQVADGVVTDRRCMQRYSSSNVAACDQVKQAMGTSSTLMSCSTCDNDLCNSAIRWNSLSSLTAAVAAVFVFIGLIW</sequence>
<evidence type="ECO:0000256" key="2">
    <source>
        <dbReference type="ARBA" id="ARBA00022622"/>
    </source>
</evidence>
<keyword evidence="7" id="KW-0325">Glycoprotein</keyword>
<evidence type="ECO:0000256" key="5">
    <source>
        <dbReference type="ARBA" id="ARBA00022989"/>
    </source>
</evidence>
<keyword evidence="12" id="KW-1185">Reference proteome</keyword>
<keyword evidence="5 9" id="KW-1133">Transmembrane helix</keyword>
<reference evidence="11" key="1">
    <citation type="submission" date="2022-01" db="EMBL/GenBank/DDBJ databases">
        <authorList>
            <person name="King R."/>
        </authorList>
    </citation>
    <scope>NUCLEOTIDE SEQUENCE</scope>
</reference>
<evidence type="ECO:0000256" key="7">
    <source>
        <dbReference type="ARBA" id="ARBA00023180"/>
    </source>
</evidence>
<feature type="chain" id="PRO_5040213584" description="Protein sleepless" evidence="10">
    <location>
        <begin position="21"/>
        <end position="167"/>
    </location>
</feature>
<evidence type="ECO:0000313" key="11">
    <source>
        <dbReference type="EMBL" id="CAG9862473.1"/>
    </source>
</evidence>
<proteinExistence type="predicted"/>
<evidence type="ECO:0000256" key="10">
    <source>
        <dbReference type="SAM" id="SignalP"/>
    </source>
</evidence>
<evidence type="ECO:0000256" key="6">
    <source>
        <dbReference type="ARBA" id="ARBA00023136"/>
    </source>
</evidence>
<dbReference type="GO" id="GO:0098552">
    <property type="term" value="C:side of membrane"/>
    <property type="evidence" value="ECO:0007669"/>
    <property type="project" value="UniProtKB-KW"/>
</dbReference>
<evidence type="ECO:0000256" key="8">
    <source>
        <dbReference type="ARBA" id="ARBA00023288"/>
    </source>
</evidence>
<dbReference type="PANTHER" id="PTHR33562">
    <property type="entry name" value="ATILLA, ISOFORM B-RELATED-RELATED"/>
    <property type="match status" value="1"/>
</dbReference>
<evidence type="ECO:0000256" key="1">
    <source>
        <dbReference type="ARBA" id="ARBA00004589"/>
    </source>
</evidence>
<keyword evidence="8" id="KW-0449">Lipoprotein</keyword>
<dbReference type="GO" id="GO:0032222">
    <property type="term" value="P:regulation of synaptic transmission, cholinergic"/>
    <property type="evidence" value="ECO:0007669"/>
    <property type="project" value="InterPro"/>
</dbReference>
<dbReference type="InterPro" id="IPR031424">
    <property type="entry name" value="QVR-like"/>
</dbReference>